<dbReference type="AlphaFoldDB" id="A0A0U1P643"/>
<feature type="transmembrane region" description="Helical" evidence="1">
    <location>
        <begin position="88"/>
        <end position="109"/>
    </location>
</feature>
<dbReference type="Proteomes" id="UP000030675">
    <property type="component" value="Unassembled WGS sequence"/>
</dbReference>
<accession>A0A0U1P643</accession>
<dbReference type="RefSeq" id="WP_023932586.1">
    <property type="nucleotide sequence ID" value="NZ_DF196819.1"/>
</dbReference>
<proteinExistence type="predicted"/>
<dbReference type="eggNOG" id="ENOG5031WHX">
    <property type="taxonomic scope" value="Bacteria"/>
</dbReference>
<feature type="transmembrane region" description="Helical" evidence="1">
    <location>
        <begin position="55"/>
        <end position="76"/>
    </location>
</feature>
<evidence type="ECO:0000313" key="2">
    <source>
        <dbReference type="EMBL" id="GAD30039.1"/>
    </source>
</evidence>
<sequence>MSKQSQFTDEEYQALAELMDSYNRTFAVSISTLVIAVIGFIIAETQIGYLITPTIRWMFGLLVILPLTITSIGSKYDFNHLTFTMPKTILYSVLNVVGLVSIMAIVIMLNG</sequence>
<protein>
    <submittedName>
        <fullName evidence="2">Putative membrane protein</fullName>
    </submittedName>
</protein>
<keyword evidence="1" id="KW-0812">Transmembrane</keyword>
<keyword evidence="1" id="KW-1133">Transmembrane helix</keyword>
<dbReference type="HOGENOM" id="CLU_2155988_0_0_6"/>
<keyword evidence="1" id="KW-0472">Membrane</keyword>
<organism evidence="2 3">
    <name type="scientific">Photobacterium leiognathi lrivu.4.1</name>
    <dbReference type="NCBI Taxonomy" id="1248232"/>
    <lineage>
        <taxon>Bacteria</taxon>
        <taxon>Pseudomonadati</taxon>
        <taxon>Pseudomonadota</taxon>
        <taxon>Gammaproteobacteria</taxon>
        <taxon>Vibrionales</taxon>
        <taxon>Vibrionaceae</taxon>
        <taxon>Photobacterium</taxon>
    </lineage>
</organism>
<name>A0A0U1P643_PHOLE</name>
<reference evidence="3" key="1">
    <citation type="submission" date="2012-12" db="EMBL/GenBank/DDBJ databases">
        <title>Genome Sequence of Photobacterium leiognathi lrivu.4.1.</title>
        <authorList>
            <person name="Urbanczyk H."/>
            <person name="Ogura Y."/>
            <person name="Hayashi T."/>
            <person name="Dunlap P.V."/>
        </authorList>
    </citation>
    <scope>NUCLEOTIDE SEQUENCE [LARGE SCALE GENOMIC DNA]</scope>
    <source>
        <strain evidence="3">lrivu.4.1</strain>
    </source>
</reference>
<evidence type="ECO:0000256" key="1">
    <source>
        <dbReference type="SAM" id="Phobius"/>
    </source>
</evidence>
<feature type="transmembrane region" description="Helical" evidence="1">
    <location>
        <begin position="25"/>
        <end position="43"/>
    </location>
</feature>
<gene>
    <name evidence="2" type="ORF">PLEI_1694</name>
</gene>
<evidence type="ECO:0000313" key="3">
    <source>
        <dbReference type="Proteomes" id="UP000030675"/>
    </source>
</evidence>
<dbReference type="EMBL" id="DF196819">
    <property type="protein sequence ID" value="GAD30039.1"/>
    <property type="molecule type" value="Genomic_DNA"/>
</dbReference>